<dbReference type="Pfam" id="PF00688">
    <property type="entry name" value="TGFb_propeptide"/>
    <property type="match status" value="1"/>
</dbReference>
<comment type="subunit">
    <text evidence="13">Latency-associated peptide: Homodimer; disulfide-linked. Latency-associated peptide: Interacts with Transforming growth factor beta-1 (TGF-beta-1) chain; interaction is non-covalent and maintains (TGF-beta-1) in a latent state; each Latency-associated peptide (LAP) monomer interacts with TGF-beta-1 in the other monomer. Transforming growth factor beta-1: Homodimer; disulfide-linked. Transforming growth factor beta-1: Interacts with TGF-beta receptors (tgfbr1 and tgfbr2), leading to signal transduction. Interacts with EFEMP2.</text>
</comment>
<dbReference type="GO" id="GO:0008083">
    <property type="term" value="F:growth factor activity"/>
    <property type="evidence" value="ECO:0007669"/>
    <property type="project" value="UniProtKB-UniRule"/>
</dbReference>
<keyword evidence="5" id="KW-0272">Extracellular matrix</keyword>
<feature type="disulfide bond" evidence="15">
    <location>
        <begin position="313"/>
        <end position="378"/>
    </location>
</feature>
<dbReference type="SUPFAM" id="SSF57501">
    <property type="entry name" value="Cystine-knot cytokines"/>
    <property type="match status" value="1"/>
</dbReference>
<evidence type="ECO:0000256" key="8">
    <source>
        <dbReference type="ARBA" id="ARBA00023030"/>
    </source>
</evidence>
<accession>A0A5A9PFU1</accession>
<dbReference type="GO" id="GO:0005615">
    <property type="term" value="C:extracellular space"/>
    <property type="evidence" value="ECO:0007669"/>
    <property type="project" value="UniProtKB-UniRule"/>
</dbReference>
<dbReference type="CDD" id="cd19384">
    <property type="entry name" value="TGF_beta_TGFB1"/>
    <property type="match status" value="1"/>
</dbReference>
<dbReference type="FunFam" id="2.10.90.10:FF:000004">
    <property type="entry name" value="Transforming growth factor beta"/>
    <property type="match status" value="1"/>
</dbReference>
<keyword evidence="8 14" id="KW-0339">Growth factor</keyword>
<feature type="disulfide bond" evidence="15">
    <location>
        <begin position="317"/>
        <end position="380"/>
    </location>
</feature>
<dbReference type="Gene3D" id="2.60.120.970">
    <property type="match status" value="1"/>
</dbReference>
<comment type="caution">
    <text evidence="18">The sequence shown here is derived from an EMBL/GenBank/DDBJ whole genome shotgun (WGS) entry which is preliminary data.</text>
</comment>
<dbReference type="InterPro" id="IPR003939">
    <property type="entry name" value="TGFb1"/>
</dbReference>
<reference evidence="18 19" key="1">
    <citation type="journal article" date="2019" name="Mol. Ecol. Resour.">
        <title>Chromosome-level genome assembly of Triplophysa tibetana, a fish adapted to the harsh high-altitude environment of the Tibetan Plateau.</title>
        <authorList>
            <person name="Yang X."/>
            <person name="Liu H."/>
            <person name="Ma Z."/>
            <person name="Zou Y."/>
            <person name="Zou M."/>
            <person name="Mao Y."/>
            <person name="Li X."/>
            <person name="Wang H."/>
            <person name="Chen T."/>
            <person name="Wang W."/>
            <person name="Yang R."/>
        </authorList>
    </citation>
    <scope>NUCLEOTIDE SEQUENCE [LARGE SCALE GENOMIC DNA]</scope>
    <source>
        <strain evidence="18">TTIB1903HZAU</strain>
        <tissue evidence="18">Muscle</tissue>
    </source>
</reference>
<comment type="subcellular location">
    <subcellularLocation>
        <location evidence="2">Secreted</location>
        <location evidence="2">Extracellular space</location>
        <location evidence="2">Extracellular matrix</location>
    </subcellularLocation>
</comment>
<evidence type="ECO:0000256" key="9">
    <source>
        <dbReference type="ARBA" id="ARBA00023157"/>
    </source>
</evidence>
<gene>
    <name evidence="18" type="ORF">E1301_Tti008342</name>
</gene>
<keyword evidence="19" id="KW-1185">Reference proteome</keyword>
<dbReference type="InterPro" id="IPR029034">
    <property type="entry name" value="Cystine-knot_cytokine"/>
</dbReference>
<evidence type="ECO:0000256" key="10">
    <source>
        <dbReference type="ARBA" id="ARBA00023180"/>
    </source>
</evidence>
<dbReference type="InterPro" id="IPR017948">
    <property type="entry name" value="TGFb_CS"/>
</dbReference>
<dbReference type="PANTHER" id="PTHR11848">
    <property type="entry name" value="TGF-BETA FAMILY"/>
    <property type="match status" value="1"/>
</dbReference>
<dbReference type="InterPro" id="IPR001839">
    <property type="entry name" value="TGF-b_C"/>
</dbReference>
<dbReference type="GO" id="GO:0042127">
    <property type="term" value="P:regulation of cell population proliferation"/>
    <property type="evidence" value="ECO:0007669"/>
    <property type="project" value="TreeGrafter"/>
</dbReference>
<evidence type="ECO:0000256" key="4">
    <source>
        <dbReference type="ARBA" id="ARBA00022525"/>
    </source>
</evidence>
<dbReference type="GO" id="GO:0005160">
    <property type="term" value="F:transforming growth factor beta receptor binding"/>
    <property type="evidence" value="ECO:0007669"/>
    <property type="project" value="InterPro"/>
</dbReference>
<comment type="subunit">
    <text evidence="14">Homodimer; disulfide-linked.</text>
</comment>
<dbReference type="Proteomes" id="UP000324632">
    <property type="component" value="Chromosome 6"/>
</dbReference>
<keyword evidence="7 14" id="KW-0732">Signal</keyword>
<dbReference type="PRINTS" id="PR01423">
    <property type="entry name" value="TGFBETA"/>
</dbReference>
<evidence type="ECO:0000313" key="19">
    <source>
        <dbReference type="Proteomes" id="UP000324632"/>
    </source>
</evidence>
<dbReference type="GO" id="GO:0005125">
    <property type="term" value="F:cytokine activity"/>
    <property type="evidence" value="ECO:0007669"/>
    <property type="project" value="TreeGrafter"/>
</dbReference>
<dbReference type="PANTHER" id="PTHR11848:SF125">
    <property type="entry name" value="TRANSFORMING GROWTH FACTOR BETA-1 PROPROTEIN"/>
    <property type="match status" value="1"/>
</dbReference>
<evidence type="ECO:0000256" key="11">
    <source>
        <dbReference type="ARBA" id="ARBA00023246"/>
    </source>
</evidence>
<feature type="disulfide bond" evidence="15">
    <location>
        <begin position="284"/>
        <end position="347"/>
    </location>
</feature>
<evidence type="ECO:0000256" key="12">
    <source>
        <dbReference type="ARBA" id="ARBA00057824"/>
    </source>
</evidence>
<evidence type="ECO:0000256" key="6">
    <source>
        <dbReference type="ARBA" id="ARBA00022685"/>
    </source>
</evidence>
<dbReference type="InterPro" id="IPR015615">
    <property type="entry name" value="TGF-beta-rel"/>
</dbReference>
<keyword evidence="6" id="KW-0165">Cleavage on pair of basic residues</keyword>
<feature type="chain" id="PRO_5023585040" description="Transforming growth factor beta" evidence="14">
    <location>
        <begin position="23"/>
        <end position="381"/>
    </location>
</feature>
<evidence type="ECO:0000256" key="5">
    <source>
        <dbReference type="ARBA" id="ARBA00022530"/>
    </source>
</evidence>
<dbReference type="AlphaFoldDB" id="A0A5A9PFU1"/>
<dbReference type="PROSITE" id="PS00250">
    <property type="entry name" value="TGF_BETA_1"/>
    <property type="match status" value="1"/>
</dbReference>
<name>A0A5A9PFU1_9TELE</name>
<evidence type="ECO:0000256" key="15">
    <source>
        <dbReference type="PIRSR" id="PIRSR001787-1"/>
    </source>
</evidence>
<protein>
    <recommendedName>
        <fullName evidence="14">Transforming growth factor beta</fullName>
    </recommendedName>
</protein>
<dbReference type="Pfam" id="PF00019">
    <property type="entry name" value="TGF_beta"/>
    <property type="match status" value="1"/>
</dbReference>
<evidence type="ECO:0000256" key="13">
    <source>
        <dbReference type="ARBA" id="ARBA00065283"/>
    </source>
</evidence>
<comment type="function">
    <text evidence="12">Required to maintain the Transforming growth factor beta-1 (TGF-beta-1) chain in a latent state during storage in extracellular matrix. Associates non-covalently with TGF-beta-1 and regulates its activation via interaction with 'milieu molecules', such as LTBP1, LRRC32/GARP and LRRC33/NRROS, that control activation of TGF-beta-1. Interaction with integrins (ITGAV:ITGB6 or ITGAV:ITGB8) results in distortion of the Latency-associated peptide chain and subsequent release of the active TGF-beta-1.</text>
</comment>
<comment type="function">
    <text evidence="1">Transforming growth factor beta-1 proprotein: Precursor of the Latency-associated peptide (LAP) and Transforming growth factor beta-1 (TGF-beta-1) chains, which constitute the regulatory and active subunit of TGF-beta-1, respectively.</text>
</comment>
<proteinExistence type="inferred from homology"/>
<feature type="domain" description="TGF-beta family profile" evidence="17">
    <location>
        <begin position="266"/>
        <end position="381"/>
    </location>
</feature>
<evidence type="ECO:0000256" key="2">
    <source>
        <dbReference type="ARBA" id="ARBA00004498"/>
    </source>
</evidence>
<dbReference type="GO" id="GO:0007179">
    <property type="term" value="P:transforming growth factor beta receptor signaling pathway"/>
    <property type="evidence" value="ECO:0007669"/>
    <property type="project" value="TreeGrafter"/>
</dbReference>
<dbReference type="Gene3D" id="2.10.90.10">
    <property type="entry name" value="Cystine-knot cytokines"/>
    <property type="match status" value="1"/>
</dbReference>
<keyword evidence="10" id="KW-0325">Glycoprotein</keyword>
<dbReference type="InterPro" id="IPR016319">
    <property type="entry name" value="TGF-beta"/>
</dbReference>
<evidence type="ECO:0000259" key="17">
    <source>
        <dbReference type="PROSITE" id="PS51362"/>
    </source>
</evidence>
<dbReference type="SMART" id="SM00204">
    <property type="entry name" value="TGFB"/>
    <property type="match status" value="1"/>
</dbReference>
<comment type="similarity">
    <text evidence="3 14 16">Belongs to the TGF-beta family.</text>
</comment>
<evidence type="ECO:0000256" key="14">
    <source>
        <dbReference type="PIRNR" id="PIRNR001787"/>
    </source>
</evidence>
<evidence type="ECO:0000256" key="7">
    <source>
        <dbReference type="ARBA" id="ARBA00022729"/>
    </source>
</evidence>
<dbReference type="PIRSF" id="PIRSF001787">
    <property type="entry name" value="TGF-beta"/>
    <property type="match status" value="1"/>
</dbReference>
<evidence type="ECO:0000256" key="16">
    <source>
        <dbReference type="RuleBase" id="RU000354"/>
    </source>
</evidence>
<dbReference type="PROSITE" id="PS51362">
    <property type="entry name" value="TGF_BETA_2"/>
    <property type="match status" value="1"/>
</dbReference>
<evidence type="ECO:0000313" key="18">
    <source>
        <dbReference type="EMBL" id="KAA0720031.1"/>
    </source>
</evidence>
<feature type="disulfide bond" description="Interchain" evidence="15">
    <location>
        <position position="346"/>
    </location>
</feature>
<evidence type="ECO:0000256" key="1">
    <source>
        <dbReference type="ARBA" id="ARBA00002007"/>
    </source>
</evidence>
<dbReference type="EMBL" id="SOYY01000006">
    <property type="protein sequence ID" value="KAA0720031.1"/>
    <property type="molecule type" value="Genomic_DNA"/>
</dbReference>
<feature type="signal peptide" evidence="14">
    <location>
        <begin position="1"/>
        <end position="22"/>
    </location>
</feature>
<organism evidence="18 19">
    <name type="scientific">Triplophysa tibetana</name>
    <dbReference type="NCBI Taxonomy" id="1572043"/>
    <lineage>
        <taxon>Eukaryota</taxon>
        <taxon>Metazoa</taxon>
        <taxon>Chordata</taxon>
        <taxon>Craniata</taxon>
        <taxon>Vertebrata</taxon>
        <taxon>Euteleostomi</taxon>
        <taxon>Actinopterygii</taxon>
        <taxon>Neopterygii</taxon>
        <taxon>Teleostei</taxon>
        <taxon>Ostariophysi</taxon>
        <taxon>Cypriniformes</taxon>
        <taxon>Nemacheilidae</taxon>
        <taxon>Triplophysa</taxon>
    </lineage>
</organism>
<evidence type="ECO:0000256" key="3">
    <source>
        <dbReference type="ARBA" id="ARBA00006656"/>
    </source>
</evidence>
<dbReference type="PRINTS" id="PR01424">
    <property type="entry name" value="TGFBETA1"/>
</dbReference>
<keyword evidence="4 14" id="KW-0964">Secreted</keyword>
<dbReference type="InterPro" id="IPR001111">
    <property type="entry name" value="TGF-b_propeptide"/>
</dbReference>
<dbReference type="GO" id="GO:0051781">
    <property type="term" value="P:positive regulation of cell division"/>
    <property type="evidence" value="ECO:0007669"/>
    <property type="project" value="UniProtKB-UniRule"/>
</dbReference>
<keyword evidence="9 15" id="KW-1015">Disulfide bond</keyword>
<sequence>MRAEILLLLLQCLLGFLQYGRALSTCSPLNLELIKRKRIEAIRGQILSKLRLPKEPEIDEKEESKTIPVDLLSIYNSTMELREEKMVDPGLVPAEETAAEEYYAKEVHKFLMEKNNSDVSNYLWFNITEMNHTLGSERIIHQAELRMLVKQVYLAPGSRQRLELHQVIGNKTRYLDSHFITKELEKNRLSFDVTPIVKDWLEKSEKRQGFQLRLHCECGEPEAKFDFTIMALHLERGDTAVLTEHLRPFILVMSLPVDRHSHLKSRTKRQAETEGVCTEKSDGCCVRSLYIDFRKDLGWKWIHKPSGYYANYCTGSCSYFWNSENKYSQVLALYKHHNPGASAQPCCVPEVLDPLHILYYVGRQHKVEQLSNMIVKTCKCC</sequence>
<keyword evidence="11 14" id="KW-0497">Mitogen</keyword>